<evidence type="ECO:0000313" key="2">
    <source>
        <dbReference type="Proteomes" id="UP000034753"/>
    </source>
</evidence>
<organism evidence="1 2">
    <name type="scientific">Candidatus Daviesbacteria bacterium GW2011_GWB1_41_5</name>
    <dbReference type="NCBI Taxonomy" id="1618429"/>
    <lineage>
        <taxon>Bacteria</taxon>
        <taxon>Candidatus Daviesiibacteriota</taxon>
    </lineage>
</organism>
<feature type="non-terminal residue" evidence="1">
    <location>
        <position position="1"/>
    </location>
</feature>
<evidence type="ECO:0000313" key="1">
    <source>
        <dbReference type="EMBL" id="KKS13713.1"/>
    </source>
</evidence>
<accession>A0A0G0ZL76</accession>
<sequence>SLIIFAQYKVILSLQKDIPLQLASLQLITEKAKIDGRLIEVVDTRFNKPVVVYAPKK</sequence>
<dbReference type="EMBL" id="LCBN01000020">
    <property type="protein sequence ID" value="KKS13713.1"/>
    <property type="molecule type" value="Genomic_DNA"/>
</dbReference>
<reference evidence="1 2" key="1">
    <citation type="journal article" date="2015" name="Nature">
        <title>rRNA introns, odd ribosomes, and small enigmatic genomes across a large radiation of phyla.</title>
        <authorList>
            <person name="Brown C.T."/>
            <person name="Hug L.A."/>
            <person name="Thomas B.C."/>
            <person name="Sharon I."/>
            <person name="Castelle C.J."/>
            <person name="Singh A."/>
            <person name="Wilkins M.J."/>
            <person name="Williams K.H."/>
            <person name="Banfield J.F."/>
        </authorList>
    </citation>
    <scope>NUCLEOTIDE SEQUENCE [LARGE SCALE GENOMIC DNA]</scope>
</reference>
<protein>
    <submittedName>
        <fullName evidence="1">Uncharacterized protein</fullName>
    </submittedName>
</protein>
<name>A0A0G0ZL76_9BACT</name>
<proteinExistence type="predicted"/>
<dbReference type="AlphaFoldDB" id="A0A0G0ZL76"/>
<gene>
    <name evidence="1" type="ORF">UU67_C0020G0034</name>
</gene>
<comment type="caution">
    <text evidence="1">The sequence shown here is derived from an EMBL/GenBank/DDBJ whole genome shotgun (WGS) entry which is preliminary data.</text>
</comment>
<dbReference type="Proteomes" id="UP000034753">
    <property type="component" value="Unassembled WGS sequence"/>
</dbReference>